<reference evidence="1" key="1">
    <citation type="submission" date="2020-04" db="EMBL/GenBank/DDBJ databases">
        <authorList>
            <person name="Alioto T."/>
            <person name="Alioto T."/>
            <person name="Gomez Garrido J."/>
        </authorList>
    </citation>
    <scope>NUCLEOTIDE SEQUENCE</scope>
    <source>
        <strain evidence="1">A484AB</strain>
    </source>
</reference>
<keyword evidence="2" id="KW-1185">Reference proteome</keyword>
<sequence length="122" mass="14225">MDYLIAYFCLVLIFVHQIVGVKEMYRENELWMFYVNNDANVSRNSTQQGRYQSINTNLSVSYQPMTRNFHRDIETFCEILTKTKVVAFLLPPNFEGRIEFTLAAKHLAIPVLNVPKSSKDTQ</sequence>
<feature type="non-terminal residue" evidence="1">
    <location>
        <position position="122"/>
    </location>
</feature>
<dbReference type="AlphaFoldDB" id="A0A7D9HKF6"/>
<dbReference type="Proteomes" id="UP001152795">
    <property type="component" value="Unassembled WGS sequence"/>
</dbReference>
<accession>A0A7D9HKF6</accession>
<protein>
    <submittedName>
        <fullName evidence="1">Uncharacterized protein</fullName>
    </submittedName>
</protein>
<evidence type="ECO:0000313" key="2">
    <source>
        <dbReference type="Proteomes" id="UP001152795"/>
    </source>
</evidence>
<organism evidence="1 2">
    <name type="scientific">Paramuricea clavata</name>
    <name type="common">Red gorgonian</name>
    <name type="synonym">Violescent sea-whip</name>
    <dbReference type="NCBI Taxonomy" id="317549"/>
    <lineage>
        <taxon>Eukaryota</taxon>
        <taxon>Metazoa</taxon>
        <taxon>Cnidaria</taxon>
        <taxon>Anthozoa</taxon>
        <taxon>Octocorallia</taxon>
        <taxon>Malacalcyonacea</taxon>
        <taxon>Plexauridae</taxon>
        <taxon>Paramuricea</taxon>
    </lineage>
</organism>
<name>A0A7D9HKF6_PARCT</name>
<evidence type="ECO:0000313" key="1">
    <source>
        <dbReference type="EMBL" id="CAB3986762.1"/>
    </source>
</evidence>
<dbReference type="EMBL" id="CACRXK020001067">
    <property type="protein sequence ID" value="CAB3986762.1"/>
    <property type="molecule type" value="Genomic_DNA"/>
</dbReference>
<gene>
    <name evidence="1" type="ORF">PACLA_8A027135</name>
</gene>
<comment type="caution">
    <text evidence="1">The sequence shown here is derived from an EMBL/GenBank/DDBJ whole genome shotgun (WGS) entry which is preliminary data.</text>
</comment>
<proteinExistence type="predicted"/>